<name>A0ABT6DHY1_9BACT</name>
<evidence type="ECO:0000313" key="2">
    <source>
        <dbReference type="Proteomes" id="UP001152321"/>
    </source>
</evidence>
<keyword evidence="2" id="KW-1185">Reference proteome</keyword>
<reference evidence="1" key="1">
    <citation type="submission" date="2022-08" db="EMBL/GenBank/DDBJ databases">
        <title>Novel Bdellovibrio Species Isolated from Svalbard: Designation Bdellovibrio svalbardensis.</title>
        <authorList>
            <person name="Mitchell R.J."/>
            <person name="Choi S.Y."/>
        </authorList>
    </citation>
    <scope>NUCLEOTIDE SEQUENCE</scope>
    <source>
        <strain evidence="1">PAP01</strain>
    </source>
</reference>
<dbReference type="Proteomes" id="UP001152321">
    <property type="component" value="Unassembled WGS sequence"/>
</dbReference>
<evidence type="ECO:0008006" key="3">
    <source>
        <dbReference type="Google" id="ProtNLM"/>
    </source>
</evidence>
<comment type="caution">
    <text evidence="1">The sequence shown here is derived from an EMBL/GenBank/DDBJ whole genome shotgun (WGS) entry which is preliminary data.</text>
</comment>
<gene>
    <name evidence="1" type="ORF">NWE73_08805</name>
</gene>
<proteinExistence type="predicted"/>
<dbReference type="EMBL" id="JANRMI010000002">
    <property type="protein sequence ID" value="MDG0816460.1"/>
    <property type="molecule type" value="Genomic_DNA"/>
</dbReference>
<sequence length="202" mass="22627">MQKIVAIVMMIVVGGCVSIPKESVLKPTSNPTKYCVAVDFDRLREGPVSREIEPLPMDPTLVAMYRKGLRKFGIETECSNPSDSFRFTYIVKGGAKIPSFEMVMYMVSIVTLGIVPAKADMIVDMTYHHERAGRNVGSVNYLVPVTQWMSIFTIPKEISQNKEAREVYDISNYWDSIIVAKTASAILGELEIESTQSRRDAH</sequence>
<protein>
    <recommendedName>
        <fullName evidence="3">Lipoprotein</fullName>
    </recommendedName>
</protein>
<dbReference type="RefSeq" id="WP_277577939.1">
    <property type="nucleotide sequence ID" value="NZ_JANRMI010000002.1"/>
</dbReference>
<organism evidence="1 2">
    <name type="scientific">Bdellovibrio svalbardensis</name>
    <dbReference type="NCBI Taxonomy" id="2972972"/>
    <lineage>
        <taxon>Bacteria</taxon>
        <taxon>Pseudomonadati</taxon>
        <taxon>Bdellovibrionota</taxon>
        <taxon>Bdellovibrionia</taxon>
        <taxon>Bdellovibrionales</taxon>
        <taxon>Pseudobdellovibrionaceae</taxon>
        <taxon>Bdellovibrio</taxon>
    </lineage>
</organism>
<evidence type="ECO:0000313" key="1">
    <source>
        <dbReference type="EMBL" id="MDG0816460.1"/>
    </source>
</evidence>
<accession>A0ABT6DHY1</accession>
<dbReference type="PROSITE" id="PS51257">
    <property type="entry name" value="PROKAR_LIPOPROTEIN"/>
    <property type="match status" value="1"/>
</dbReference>